<dbReference type="Pfam" id="PF18962">
    <property type="entry name" value="Por_Secre_tail"/>
    <property type="match status" value="1"/>
</dbReference>
<dbReference type="InterPro" id="IPR026444">
    <property type="entry name" value="Secre_tail"/>
</dbReference>
<evidence type="ECO:0000313" key="3">
    <source>
        <dbReference type="Proteomes" id="UP000290204"/>
    </source>
</evidence>
<reference evidence="2 3" key="1">
    <citation type="submission" date="2019-01" db="EMBL/GenBank/DDBJ databases">
        <title>Lacibacter sp. strain TTM-7.</title>
        <authorList>
            <person name="Chen W.-M."/>
        </authorList>
    </citation>
    <scope>NUCLEOTIDE SEQUENCE [LARGE SCALE GENOMIC DNA]</scope>
    <source>
        <strain evidence="2 3">TTM-7</strain>
    </source>
</reference>
<name>A0A4Q1CPG2_9BACT</name>
<feature type="domain" description="Secretion system C-terminal sorting" evidence="1">
    <location>
        <begin position="110"/>
        <end position="176"/>
    </location>
</feature>
<evidence type="ECO:0000313" key="2">
    <source>
        <dbReference type="EMBL" id="RXK62539.1"/>
    </source>
</evidence>
<dbReference type="Proteomes" id="UP000290204">
    <property type="component" value="Unassembled WGS sequence"/>
</dbReference>
<organism evidence="2 3">
    <name type="scientific">Lacibacter luteus</name>
    <dbReference type="NCBI Taxonomy" id="2508719"/>
    <lineage>
        <taxon>Bacteria</taxon>
        <taxon>Pseudomonadati</taxon>
        <taxon>Bacteroidota</taxon>
        <taxon>Chitinophagia</taxon>
        <taxon>Chitinophagales</taxon>
        <taxon>Chitinophagaceae</taxon>
        <taxon>Lacibacter</taxon>
    </lineage>
</organism>
<sequence>MEKGWYNMPNWLKPRMLCLILKRLTIAYRDSIKITLTKISRWIFLKSVLFMLRIVKKSLYIVNNKISFVSLKRILTITAFILLIATATFAQSDRPSSAGAENVVKVVRFYPNPASAFINFEFKDIAVSNYSFKVFNFIGKKVLEINNLTPRTVINLNDYFRGVYIFQLTDRSGKVVESGKFQVVK</sequence>
<comment type="caution">
    <text evidence="2">The sequence shown here is derived from an EMBL/GenBank/DDBJ whole genome shotgun (WGS) entry which is preliminary data.</text>
</comment>
<dbReference type="NCBIfam" id="TIGR04183">
    <property type="entry name" value="Por_Secre_tail"/>
    <property type="match status" value="1"/>
</dbReference>
<proteinExistence type="predicted"/>
<keyword evidence="3" id="KW-1185">Reference proteome</keyword>
<protein>
    <submittedName>
        <fullName evidence="2">T9SS type A sorting domain-containing protein</fullName>
    </submittedName>
</protein>
<dbReference type="AlphaFoldDB" id="A0A4Q1CPG2"/>
<evidence type="ECO:0000259" key="1">
    <source>
        <dbReference type="Pfam" id="PF18962"/>
    </source>
</evidence>
<gene>
    <name evidence="2" type="ORF">ESA94_05940</name>
</gene>
<dbReference type="OrthoDB" id="667194at2"/>
<accession>A0A4Q1CPG2</accession>
<dbReference type="EMBL" id="SDHW01000001">
    <property type="protein sequence ID" value="RXK62539.1"/>
    <property type="molecule type" value="Genomic_DNA"/>
</dbReference>